<dbReference type="EMBL" id="UYRU01054452">
    <property type="protein sequence ID" value="VDN12660.1"/>
    <property type="molecule type" value="Genomic_DNA"/>
</dbReference>
<reference evidence="4 5" key="1">
    <citation type="submission" date="2018-11" db="EMBL/GenBank/DDBJ databases">
        <authorList>
            <consortium name="Pathogen Informatics"/>
        </authorList>
    </citation>
    <scope>NUCLEOTIDE SEQUENCE [LARGE SCALE GENOMIC DNA]</scope>
</reference>
<dbReference type="InterPro" id="IPR022159">
    <property type="entry name" value="STIP/TFIP11_N"/>
</dbReference>
<proteinExistence type="predicted"/>
<dbReference type="OrthoDB" id="4822at2759"/>
<organism evidence="4 5">
    <name type="scientific">Dibothriocephalus latus</name>
    <name type="common">Fish tapeworm</name>
    <name type="synonym">Diphyllobothrium latum</name>
    <dbReference type="NCBI Taxonomy" id="60516"/>
    <lineage>
        <taxon>Eukaryota</taxon>
        <taxon>Metazoa</taxon>
        <taxon>Spiralia</taxon>
        <taxon>Lophotrochozoa</taxon>
        <taxon>Platyhelminthes</taxon>
        <taxon>Cestoda</taxon>
        <taxon>Eucestoda</taxon>
        <taxon>Diphyllobothriidea</taxon>
        <taxon>Diphyllobothriidae</taxon>
        <taxon>Dibothriocephalus</taxon>
    </lineage>
</organism>
<dbReference type="Pfam" id="PF12457">
    <property type="entry name" value="TIP_N"/>
    <property type="match status" value="1"/>
</dbReference>
<name>A0A3P7LGY7_DIBLA</name>
<dbReference type="Proteomes" id="UP000281553">
    <property type="component" value="Unassembled WGS sequence"/>
</dbReference>
<evidence type="ECO:0000313" key="4">
    <source>
        <dbReference type="EMBL" id="VDN12660.1"/>
    </source>
</evidence>
<keyword evidence="1" id="KW-0175">Coiled coil</keyword>
<feature type="coiled-coil region" evidence="1">
    <location>
        <begin position="286"/>
        <end position="327"/>
    </location>
</feature>
<dbReference type="GO" id="GO:0000390">
    <property type="term" value="P:spliceosomal complex disassembly"/>
    <property type="evidence" value="ECO:0007669"/>
    <property type="project" value="InterPro"/>
</dbReference>
<gene>
    <name evidence="4" type="ORF">DILT_LOCUS8491</name>
</gene>
<accession>A0A3P7LGY7</accession>
<evidence type="ECO:0000256" key="2">
    <source>
        <dbReference type="SAM" id="MobiDB-lite"/>
    </source>
</evidence>
<dbReference type="PANTHER" id="PTHR23329:SF1">
    <property type="entry name" value="TUFTELIN-INTERACTING PROTEIN 11"/>
    <property type="match status" value="1"/>
</dbReference>
<evidence type="ECO:0000256" key="1">
    <source>
        <dbReference type="SAM" id="Coils"/>
    </source>
</evidence>
<keyword evidence="5" id="KW-1185">Reference proteome</keyword>
<feature type="region of interest" description="Disordered" evidence="2">
    <location>
        <begin position="43"/>
        <end position="182"/>
    </location>
</feature>
<feature type="region of interest" description="Disordered" evidence="2">
    <location>
        <begin position="245"/>
        <end position="264"/>
    </location>
</feature>
<feature type="domain" description="Tuftelin interacting protein N-terminal" evidence="3">
    <location>
        <begin position="7"/>
        <end position="102"/>
    </location>
</feature>
<dbReference type="PANTHER" id="PTHR23329">
    <property type="entry name" value="TUFTELIN-INTERACTING PROTEIN 11-RELATED"/>
    <property type="match status" value="1"/>
</dbReference>
<evidence type="ECO:0000313" key="5">
    <source>
        <dbReference type="Proteomes" id="UP000281553"/>
    </source>
</evidence>
<feature type="compositionally biased region" description="Acidic residues" evidence="2">
    <location>
        <begin position="90"/>
        <end position="103"/>
    </location>
</feature>
<evidence type="ECO:0000259" key="3">
    <source>
        <dbReference type="Pfam" id="PF12457"/>
    </source>
</evidence>
<sequence length="402" mass="44115">MMDSSPEMERFGISEADYEYMFDPLKRKRFSSKKQQIYGVFASDSDSDAEPTGMGSVASLRKRKGGTYSGPVTFVSGGVKEGTASKPEETTADLEISDEEEDKELSALSRSTELSSGAEKHQSASHPSTYRSRKVAAALASNNSGGIGSWERHTRGIAGLPRYKKKSAARETGSQKPRAPSTAFLTADEVIASVSPATPMAAIRSLGSGRINSDLSKVKVIDMTTREQRVYDGYEAALSSSLRHSKRPEFADQAGGPDDSAKQRERRVEGRFFEVPVLCHNIDLVIQSTEDEIRRLDRAARFEEDRSAGLEHEIERLTDKIRRATSILETTAILLCPFSGSLAASGWQLIPMGAFWSEVQLENNVDLPVFMDKPTDAAISFTRDTTYCRSPKLEDSRNVSSA</sequence>
<protein>
    <recommendedName>
        <fullName evidence="3">Tuftelin interacting protein N-terminal domain-containing protein</fullName>
    </recommendedName>
</protein>
<dbReference type="AlphaFoldDB" id="A0A3P7LGY7"/>
<dbReference type="GO" id="GO:0071008">
    <property type="term" value="C:U2-type post-mRNA release spliceosomal complex"/>
    <property type="evidence" value="ECO:0007669"/>
    <property type="project" value="TreeGrafter"/>
</dbReference>
<dbReference type="InterPro" id="IPR045211">
    <property type="entry name" value="TFP11/STIP/Ntr1"/>
</dbReference>